<dbReference type="InterPro" id="IPR029026">
    <property type="entry name" value="tRNA_m1G_MTases_N"/>
</dbReference>
<dbReference type="AlphaFoldDB" id="A0A0F9PM49"/>
<evidence type="ECO:0000256" key="2">
    <source>
        <dbReference type="ARBA" id="ARBA00022679"/>
    </source>
</evidence>
<dbReference type="HAMAP" id="MF_00658">
    <property type="entry name" value="23SrRNA_methyltr_H"/>
    <property type="match status" value="1"/>
</dbReference>
<dbReference type="GO" id="GO:0006364">
    <property type="term" value="P:rRNA processing"/>
    <property type="evidence" value="ECO:0007669"/>
    <property type="project" value="InterPro"/>
</dbReference>
<name>A0A0F9PM49_9ZZZZ</name>
<evidence type="ECO:0000256" key="4">
    <source>
        <dbReference type="ARBA" id="ARBA00038303"/>
    </source>
</evidence>
<gene>
    <name evidence="5" type="ORF">LCGC14_1199660</name>
</gene>
<dbReference type="PANTHER" id="PTHR33603">
    <property type="entry name" value="METHYLTRANSFERASE"/>
    <property type="match status" value="1"/>
</dbReference>
<dbReference type="InterPro" id="IPR003742">
    <property type="entry name" value="RlmH-like"/>
</dbReference>
<comment type="similarity">
    <text evidence="4">Belongs to the RNA methyltransferase RlmH family.</text>
</comment>
<dbReference type="CDD" id="cd18081">
    <property type="entry name" value="RlmH-like"/>
    <property type="match status" value="1"/>
</dbReference>
<dbReference type="EMBL" id="LAZR01006157">
    <property type="protein sequence ID" value="KKM94307.1"/>
    <property type="molecule type" value="Genomic_DNA"/>
</dbReference>
<sequence>MKLKILWPGKTRNREIRSLQEFYLRKINQLAPCELIQTKEAKGIPEKFANKIKEIEASGLEKNFKDDYIICLFDEGKEMSSIDFARFLEKIASNSSRAMTFVVGGFLGLEERILKRADFILSLSRMTFSHELSRIMVLEQIYRSLATMKRRQYAK</sequence>
<evidence type="ECO:0000256" key="1">
    <source>
        <dbReference type="ARBA" id="ARBA00022603"/>
    </source>
</evidence>
<dbReference type="PIRSF" id="PIRSF004505">
    <property type="entry name" value="MT_bac"/>
    <property type="match status" value="1"/>
</dbReference>
<evidence type="ECO:0000313" key="5">
    <source>
        <dbReference type="EMBL" id="KKM94307.1"/>
    </source>
</evidence>
<reference evidence="5" key="1">
    <citation type="journal article" date="2015" name="Nature">
        <title>Complex archaea that bridge the gap between prokaryotes and eukaryotes.</title>
        <authorList>
            <person name="Spang A."/>
            <person name="Saw J.H."/>
            <person name="Jorgensen S.L."/>
            <person name="Zaremba-Niedzwiedzka K."/>
            <person name="Martijn J."/>
            <person name="Lind A.E."/>
            <person name="van Eijk R."/>
            <person name="Schleper C."/>
            <person name="Guy L."/>
            <person name="Ettema T.J."/>
        </authorList>
    </citation>
    <scope>NUCLEOTIDE SEQUENCE</scope>
</reference>
<protein>
    <submittedName>
        <fullName evidence="5">Uncharacterized protein</fullName>
    </submittedName>
</protein>
<evidence type="ECO:0000256" key="3">
    <source>
        <dbReference type="ARBA" id="ARBA00022691"/>
    </source>
</evidence>
<dbReference type="GO" id="GO:0032259">
    <property type="term" value="P:methylation"/>
    <property type="evidence" value="ECO:0007669"/>
    <property type="project" value="UniProtKB-KW"/>
</dbReference>
<keyword evidence="3" id="KW-0949">S-adenosyl-L-methionine</keyword>
<dbReference type="InterPro" id="IPR029028">
    <property type="entry name" value="Alpha/beta_knot_MTases"/>
</dbReference>
<dbReference type="Pfam" id="PF02590">
    <property type="entry name" value="SPOUT_MTase"/>
    <property type="match status" value="1"/>
</dbReference>
<accession>A0A0F9PM49</accession>
<proteinExistence type="inferred from homology"/>
<keyword evidence="2" id="KW-0808">Transferase</keyword>
<keyword evidence="1" id="KW-0489">Methyltransferase</keyword>
<dbReference type="PANTHER" id="PTHR33603:SF1">
    <property type="entry name" value="RIBOSOMAL RNA LARGE SUBUNIT METHYLTRANSFERASE H"/>
    <property type="match status" value="1"/>
</dbReference>
<organism evidence="5">
    <name type="scientific">marine sediment metagenome</name>
    <dbReference type="NCBI Taxonomy" id="412755"/>
    <lineage>
        <taxon>unclassified sequences</taxon>
        <taxon>metagenomes</taxon>
        <taxon>ecological metagenomes</taxon>
    </lineage>
</organism>
<dbReference type="Gene3D" id="3.40.1280.10">
    <property type="match status" value="1"/>
</dbReference>
<dbReference type="GO" id="GO:0008168">
    <property type="term" value="F:methyltransferase activity"/>
    <property type="evidence" value="ECO:0007669"/>
    <property type="project" value="UniProtKB-KW"/>
</dbReference>
<dbReference type="SUPFAM" id="SSF75217">
    <property type="entry name" value="alpha/beta knot"/>
    <property type="match status" value="1"/>
</dbReference>
<comment type="caution">
    <text evidence="5">The sequence shown here is derived from an EMBL/GenBank/DDBJ whole genome shotgun (WGS) entry which is preliminary data.</text>
</comment>